<evidence type="ECO:0000313" key="2">
    <source>
        <dbReference type="EMBL" id="GBP50443.1"/>
    </source>
</evidence>
<evidence type="ECO:0000256" key="1">
    <source>
        <dbReference type="SAM" id="MobiDB-lite"/>
    </source>
</evidence>
<organism evidence="2 3">
    <name type="scientific">Eumeta variegata</name>
    <name type="common">Bagworm moth</name>
    <name type="synonym">Eumeta japonica</name>
    <dbReference type="NCBI Taxonomy" id="151549"/>
    <lineage>
        <taxon>Eukaryota</taxon>
        <taxon>Metazoa</taxon>
        <taxon>Ecdysozoa</taxon>
        <taxon>Arthropoda</taxon>
        <taxon>Hexapoda</taxon>
        <taxon>Insecta</taxon>
        <taxon>Pterygota</taxon>
        <taxon>Neoptera</taxon>
        <taxon>Endopterygota</taxon>
        <taxon>Lepidoptera</taxon>
        <taxon>Glossata</taxon>
        <taxon>Ditrysia</taxon>
        <taxon>Tineoidea</taxon>
        <taxon>Psychidae</taxon>
        <taxon>Oiketicinae</taxon>
        <taxon>Eumeta</taxon>
    </lineage>
</organism>
<name>A0A4C1WH99_EUMVA</name>
<dbReference type="EMBL" id="BGZK01000566">
    <property type="protein sequence ID" value="GBP50443.1"/>
    <property type="molecule type" value="Genomic_DNA"/>
</dbReference>
<dbReference type="Proteomes" id="UP000299102">
    <property type="component" value="Unassembled WGS sequence"/>
</dbReference>
<keyword evidence="3" id="KW-1185">Reference proteome</keyword>
<reference evidence="2 3" key="1">
    <citation type="journal article" date="2019" name="Commun. Biol.">
        <title>The bagworm genome reveals a unique fibroin gene that provides high tensile strength.</title>
        <authorList>
            <person name="Kono N."/>
            <person name="Nakamura H."/>
            <person name="Ohtoshi R."/>
            <person name="Tomita M."/>
            <person name="Numata K."/>
            <person name="Arakawa K."/>
        </authorList>
    </citation>
    <scope>NUCLEOTIDE SEQUENCE [LARGE SCALE GENOMIC DNA]</scope>
</reference>
<proteinExistence type="predicted"/>
<comment type="caution">
    <text evidence="2">The sequence shown here is derived from an EMBL/GenBank/DDBJ whole genome shotgun (WGS) entry which is preliminary data.</text>
</comment>
<feature type="region of interest" description="Disordered" evidence="1">
    <location>
        <begin position="185"/>
        <end position="204"/>
    </location>
</feature>
<protein>
    <submittedName>
        <fullName evidence="2">Uncharacterized protein</fullName>
    </submittedName>
</protein>
<sequence length="233" mass="25538">MTARGDSARGTRARRTAVCGRLMRDARLSAVVEGLRLVGIGDIKRPVIYSIAERVASAARGGRARGWRGGRRRGRRLSCKSASIDPAAWVRVVTLAIIIESTTEPIEIRREARSRRRRCGSGGRGAAQRDASLFIYFECAKQDSSRIAHQLAGLPGGEWGALGRHYPAPLLPAHPHFAHHALPAPHAPPPAHLHQPTHDTEKQTSVLAIKSRRSPSPMDNRNHRVVIRALPVF</sequence>
<gene>
    <name evidence="2" type="ORF">EVAR_96679_1</name>
</gene>
<evidence type="ECO:0000313" key="3">
    <source>
        <dbReference type="Proteomes" id="UP000299102"/>
    </source>
</evidence>
<accession>A0A4C1WH99</accession>
<dbReference type="AlphaFoldDB" id="A0A4C1WH99"/>